<name>A0A835XFQ9_9CHLO</name>
<feature type="region of interest" description="Disordered" evidence="1">
    <location>
        <begin position="59"/>
        <end position="115"/>
    </location>
</feature>
<dbReference type="PANTHER" id="PTHR34144">
    <property type="entry name" value="CHROMOSOME 8, WHOLE GENOME SHOTGUN SEQUENCE"/>
    <property type="match status" value="1"/>
</dbReference>
<evidence type="ECO:0000313" key="4">
    <source>
        <dbReference type="Proteomes" id="UP000612055"/>
    </source>
</evidence>
<sequence length="604" mass="62255">MMLQLLSLLGSLGESAEHAATSYVSIYESGSTDATPVLLRALRRLLRVLGVPHRVVTGGAISRSTQRTGARHASRHSRDTHSHAHALDGDPSRVQYSSHNLQHNRARRLGGRRGRLSRGQRHLLLRWVGLGAATDDEEGGGSSTTGDDGDGDISVDRADGGGGGSSGWGWGWGSEDSGSGGVAAESVVTGAGDPRTALTGNARIRLLASLRNAALQPLSRGGAGQFASAAAAAAANCSSRGSGGGGGACGGGGMAVAAGEQAEAAEGEAGDPTHIGPGGRVIFLNDVYFCAADVRRLLSYDSADLACGLDWVKSRLWLLSEAERRGVMAAHLVARWGVQPNRAAHLAGSWLPYKIWKKLYGKSPAWWPFSFLSFYDMWVARDASGARLRNLAPYSTDPWTAARLARGQPVPAYCCWNGLAVMRAEPFLPVQPSTGTATATTGGGGGGGGAGGAGGGGVVGPLRFRAHALGECAASECSLLCDDLHARGMHRVLIDPAVRPVYDWISVEELYGGGVRGLPSGKPPAAAAAAEAAAAWERDWLPRVAAGAAKVECCGIQPGKETANFDTGCAPLDLSAPWRQVQRRIGGSGGNATAAARAASGGRP</sequence>
<keyword evidence="4" id="KW-1185">Reference proteome</keyword>
<dbReference type="InterPro" id="IPR021047">
    <property type="entry name" value="Mannosyltransferase_CMT1"/>
</dbReference>
<dbReference type="Pfam" id="PF11735">
    <property type="entry name" value="CAP59_mtransfer"/>
    <property type="match status" value="1"/>
</dbReference>
<feature type="compositionally biased region" description="Gly residues" evidence="1">
    <location>
        <begin position="160"/>
        <end position="172"/>
    </location>
</feature>
<proteinExistence type="predicted"/>
<dbReference type="AlphaFoldDB" id="A0A835XFQ9"/>
<keyword evidence="2" id="KW-0732">Signal</keyword>
<evidence type="ECO:0000313" key="3">
    <source>
        <dbReference type="EMBL" id="KAG2482490.1"/>
    </source>
</evidence>
<dbReference type="Proteomes" id="UP000612055">
    <property type="component" value="Unassembled WGS sequence"/>
</dbReference>
<evidence type="ECO:0000256" key="2">
    <source>
        <dbReference type="SAM" id="SignalP"/>
    </source>
</evidence>
<dbReference type="OrthoDB" id="262547at2759"/>
<evidence type="ECO:0000256" key="1">
    <source>
        <dbReference type="SAM" id="MobiDB-lite"/>
    </source>
</evidence>
<dbReference type="EMBL" id="JAEHOE010000219">
    <property type="protein sequence ID" value="KAG2482490.1"/>
    <property type="molecule type" value="Genomic_DNA"/>
</dbReference>
<protein>
    <submittedName>
        <fullName evidence="3">Uncharacterized protein</fullName>
    </submittedName>
</protein>
<comment type="caution">
    <text evidence="3">The sequence shown here is derived from an EMBL/GenBank/DDBJ whole genome shotgun (WGS) entry which is preliminary data.</text>
</comment>
<reference evidence="3" key="1">
    <citation type="journal article" date="2020" name="bioRxiv">
        <title>Comparative genomics of Chlamydomonas.</title>
        <authorList>
            <person name="Craig R.J."/>
            <person name="Hasan A.R."/>
            <person name="Ness R.W."/>
            <person name="Keightley P.D."/>
        </authorList>
    </citation>
    <scope>NUCLEOTIDE SEQUENCE</scope>
    <source>
        <strain evidence="3">CCAP 11/70</strain>
    </source>
</reference>
<feature type="signal peptide" evidence="2">
    <location>
        <begin position="1"/>
        <end position="15"/>
    </location>
</feature>
<feature type="compositionally biased region" description="Basic residues" evidence="1">
    <location>
        <begin position="102"/>
        <end position="115"/>
    </location>
</feature>
<accession>A0A835XFQ9</accession>
<feature type="compositionally biased region" description="Low complexity" evidence="1">
    <location>
        <begin position="591"/>
        <end position="604"/>
    </location>
</feature>
<feature type="compositionally biased region" description="Basic and acidic residues" evidence="1">
    <location>
        <begin position="76"/>
        <end position="91"/>
    </location>
</feature>
<feature type="region of interest" description="Disordered" evidence="1">
    <location>
        <begin position="134"/>
        <end position="186"/>
    </location>
</feature>
<gene>
    <name evidence="3" type="ORF">HYH03_018595</name>
</gene>
<feature type="region of interest" description="Disordered" evidence="1">
    <location>
        <begin position="585"/>
        <end position="604"/>
    </location>
</feature>
<dbReference type="PANTHER" id="PTHR34144:SF7">
    <property type="entry name" value="EXPORT PROTEIN (CAP59), PUTATIVE (AFU_ORTHOLOGUE AFUA_7G05020)-RELATED"/>
    <property type="match status" value="1"/>
</dbReference>
<feature type="chain" id="PRO_5032586383" evidence="2">
    <location>
        <begin position="16"/>
        <end position="604"/>
    </location>
</feature>
<organism evidence="3 4">
    <name type="scientific">Edaphochlamys debaryana</name>
    <dbReference type="NCBI Taxonomy" id="47281"/>
    <lineage>
        <taxon>Eukaryota</taxon>
        <taxon>Viridiplantae</taxon>
        <taxon>Chlorophyta</taxon>
        <taxon>core chlorophytes</taxon>
        <taxon>Chlorophyceae</taxon>
        <taxon>CS clade</taxon>
        <taxon>Chlamydomonadales</taxon>
        <taxon>Chlamydomonadales incertae sedis</taxon>
        <taxon>Edaphochlamys</taxon>
    </lineage>
</organism>